<accession>A0A224YKB7</accession>
<proteinExistence type="predicted"/>
<name>A0A224YKB7_9ACAR</name>
<reference evidence="1" key="1">
    <citation type="journal article" date="2017" name="Parasit. Vectors">
        <title>Sialotranscriptomics of Rhipicephalus zambeziensis reveals intricate expression profiles of secretory proteins and suggests tight temporal transcriptional regulation during blood-feeding.</title>
        <authorList>
            <person name="de Castro M.H."/>
            <person name="de Klerk D."/>
            <person name="Pienaar R."/>
            <person name="Rees D.J.G."/>
            <person name="Mans B.J."/>
        </authorList>
    </citation>
    <scope>NUCLEOTIDE SEQUENCE</scope>
    <source>
        <tissue evidence="1">Salivary glands</tissue>
    </source>
</reference>
<organism evidence="1">
    <name type="scientific">Rhipicephalus zambeziensis</name>
    <dbReference type="NCBI Taxonomy" id="60191"/>
    <lineage>
        <taxon>Eukaryota</taxon>
        <taxon>Metazoa</taxon>
        <taxon>Ecdysozoa</taxon>
        <taxon>Arthropoda</taxon>
        <taxon>Chelicerata</taxon>
        <taxon>Arachnida</taxon>
        <taxon>Acari</taxon>
        <taxon>Parasitiformes</taxon>
        <taxon>Ixodida</taxon>
        <taxon>Ixodoidea</taxon>
        <taxon>Ixodidae</taxon>
        <taxon>Rhipicephalinae</taxon>
        <taxon>Rhipicephalus</taxon>
        <taxon>Rhipicephalus</taxon>
    </lineage>
</organism>
<dbReference type="EMBL" id="GFPF01003268">
    <property type="protein sequence ID" value="MAA14414.1"/>
    <property type="molecule type" value="Transcribed_RNA"/>
</dbReference>
<protein>
    <submittedName>
        <fullName evidence="1">Uncharacterized protein</fullName>
    </submittedName>
</protein>
<sequence>MTSQISVSFSYFGSIGTTEFPETWYVKSTAPTENNVLHFYRLGTTHDLVDFIKTFGVVAFGAETSKWHCHPHFLFTRSPHLPKVFSR</sequence>
<evidence type="ECO:0000313" key="1">
    <source>
        <dbReference type="EMBL" id="MAA14414.1"/>
    </source>
</evidence>
<dbReference type="AlphaFoldDB" id="A0A224YKB7"/>